<evidence type="ECO:0000256" key="1">
    <source>
        <dbReference type="ARBA" id="ARBA00012928"/>
    </source>
</evidence>
<keyword evidence="4" id="KW-0862">Zinc</keyword>
<dbReference type="InterPro" id="IPR026590">
    <property type="entry name" value="Ssirtuin_cat_dom"/>
</dbReference>
<dbReference type="EC" id="2.3.1.286" evidence="1"/>
<keyword evidence="4" id="KW-0479">Metal-binding</keyword>
<feature type="binding site" evidence="4">
    <location>
        <position position="156"/>
    </location>
    <ligand>
        <name>Zn(2+)</name>
        <dbReference type="ChEBI" id="CHEBI:29105"/>
    </ligand>
</feature>
<feature type="binding site" evidence="4">
    <location>
        <position position="138"/>
    </location>
    <ligand>
        <name>Zn(2+)</name>
        <dbReference type="ChEBI" id="CHEBI:29105"/>
    </ligand>
</feature>
<dbReference type="InterPro" id="IPR029035">
    <property type="entry name" value="DHS-like_NAD/FAD-binding_dom"/>
</dbReference>
<evidence type="ECO:0000256" key="2">
    <source>
        <dbReference type="ARBA" id="ARBA00022679"/>
    </source>
</evidence>
<dbReference type="PANTHER" id="PTHR11085:SF4">
    <property type="entry name" value="NAD-DEPENDENT PROTEIN DEACYLASE"/>
    <property type="match status" value="1"/>
</dbReference>
<feature type="binding site" evidence="4">
    <location>
        <position position="135"/>
    </location>
    <ligand>
        <name>Zn(2+)</name>
        <dbReference type="ChEBI" id="CHEBI:29105"/>
    </ligand>
</feature>
<dbReference type="Gene3D" id="3.40.50.1220">
    <property type="entry name" value="TPP-binding domain"/>
    <property type="match status" value="1"/>
</dbReference>
<evidence type="ECO:0000259" key="5">
    <source>
        <dbReference type="PROSITE" id="PS50305"/>
    </source>
</evidence>
<dbReference type="PROSITE" id="PS50305">
    <property type="entry name" value="SIRTUIN"/>
    <property type="match status" value="1"/>
</dbReference>
<dbReference type="InterPro" id="IPR050134">
    <property type="entry name" value="NAD-dep_sirtuin_deacylases"/>
</dbReference>
<dbReference type="InterPro" id="IPR026591">
    <property type="entry name" value="Sirtuin_cat_small_dom_sf"/>
</dbReference>
<dbReference type="Proteomes" id="UP000664417">
    <property type="component" value="Unassembled WGS sequence"/>
</dbReference>
<dbReference type="PANTHER" id="PTHR11085">
    <property type="entry name" value="NAD-DEPENDENT PROTEIN DEACYLASE SIRTUIN-5, MITOCHONDRIAL-RELATED"/>
    <property type="match status" value="1"/>
</dbReference>
<protein>
    <recommendedName>
        <fullName evidence="1">protein acetyllysine N-acetyltransferase</fullName>
        <ecNumber evidence="1">2.3.1.286</ecNumber>
    </recommendedName>
</protein>
<evidence type="ECO:0000256" key="4">
    <source>
        <dbReference type="PROSITE-ProRule" id="PRU00236"/>
    </source>
</evidence>
<keyword evidence="7" id="KW-1185">Reference proteome</keyword>
<keyword evidence="3" id="KW-0520">NAD</keyword>
<feature type="active site" description="Proton acceptor" evidence="4">
    <location>
        <position position="127"/>
    </location>
</feature>
<dbReference type="RefSeq" id="WP_207857422.1">
    <property type="nucleotide sequence ID" value="NZ_JAFREP010000004.1"/>
</dbReference>
<proteinExistence type="predicted"/>
<dbReference type="GO" id="GO:0017136">
    <property type="term" value="F:histone deacetylase activity, NAD-dependent"/>
    <property type="evidence" value="ECO:0007669"/>
    <property type="project" value="TreeGrafter"/>
</dbReference>
<keyword evidence="2" id="KW-0808">Transferase</keyword>
<sequence>MKSQTAIDQATALFEQANRVLFITGAGISADSDLPVYRGIGGLYNVNMTEEGLTIEEALSGEMLNSKPEVTWGHIARIEAACRGASYNRGHEVIALLEAHLDHVCVFTQNVDGFHRGAGSSQVIDIHGDVYQLLCTQCNFRETVADYSHLEIPPKCTSCNGLIRPDVVLFGELLDLGKLELLQAEANRGFDLVVSIGTSSLFPYIMQPVIIANQLGVPTLEINPGETELSDMVDVKVSERAAVALEAIYQKLVS</sequence>
<dbReference type="SUPFAM" id="SSF52467">
    <property type="entry name" value="DHS-like NAD/FAD-binding domain"/>
    <property type="match status" value="1"/>
</dbReference>
<evidence type="ECO:0000256" key="3">
    <source>
        <dbReference type="ARBA" id="ARBA00023027"/>
    </source>
</evidence>
<feature type="domain" description="Deacetylase sirtuin-type" evidence="5">
    <location>
        <begin position="1"/>
        <end position="254"/>
    </location>
</feature>
<comment type="caution">
    <text evidence="6">The sequence shown here is derived from an EMBL/GenBank/DDBJ whole genome shotgun (WGS) entry which is preliminary data.</text>
</comment>
<dbReference type="GO" id="GO:0046872">
    <property type="term" value="F:metal ion binding"/>
    <property type="evidence" value="ECO:0007669"/>
    <property type="project" value="UniProtKB-KW"/>
</dbReference>
<dbReference type="Gene3D" id="3.30.1600.10">
    <property type="entry name" value="SIR2/SIRT2 'Small Domain"/>
    <property type="match status" value="1"/>
</dbReference>
<reference evidence="6" key="1">
    <citation type="submission" date="2021-03" db="EMBL/GenBank/DDBJ databases">
        <authorList>
            <person name="Wang G."/>
        </authorList>
    </citation>
    <scope>NUCLEOTIDE SEQUENCE</scope>
    <source>
        <strain evidence="6">KCTC 12899</strain>
    </source>
</reference>
<accession>A0A8J7U190</accession>
<organism evidence="6 7">
    <name type="scientific">Acanthopleuribacter pedis</name>
    <dbReference type="NCBI Taxonomy" id="442870"/>
    <lineage>
        <taxon>Bacteria</taxon>
        <taxon>Pseudomonadati</taxon>
        <taxon>Acidobacteriota</taxon>
        <taxon>Holophagae</taxon>
        <taxon>Acanthopleuribacterales</taxon>
        <taxon>Acanthopleuribacteraceae</taxon>
        <taxon>Acanthopleuribacter</taxon>
    </lineage>
</organism>
<dbReference type="NCBIfam" id="NF001753">
    <property type="entry name" value="PRK00481.1-3"/>
    <property type="match status" value="1"/>
</dbReference>
<gene>
    <name evidence="6" type="ORF">J3U88_05520</name>
</gene>
<dbReference type="GO" id="GO:0070403">
    <property type="term" value="F:NAD+ binding"/>
    <property type="evidence" value="ECO:0007669"/>
    <property type="project" value="InterPro"/>
</dbReference>
<feature type="binding site" evidence="4">
    <location>
        <position position="159"/>
    </location>
    <ligand>
        <name>Zn(2+)</name>
        <dbReference type="ChEBI" id="CHEBI:29105"/>
    </ligand>
</feature>
<dbReference type="Pfam" id="PF02146">
    <property type="entry name" value="SIR2"/>
    <property type="match status" value="1"/>
</dbReference>
<dbReference type="EMBL" id="JAFREP010000004">
    <property type="protein sequence ID" value="MBO1317913.1"/>
    <property type="molecule type" value="Genomic_DNA"/>
</dbReference>
<evidence type="ECO:0000313" key="6">
    <source>
        <dbReference type="EMBL" id="MBO1317913.1"/>
    </source>
</evidence>
<dbReference type="InterPro" id="IPR003000">
    <property type="entry name" value="Sirtuin"/>
</dbReference>
<dbReference type="AlphaFoldDB" id="A0A8J7U190"/>
<evidence type="ECO:0000313" key="7">
    <source>
        <dbReference type="Proteomes" id="UP000664417"/>
    </source>
</evidence>
<name>A0A8J7U190_9BACT</name>